<organism evidence="2 3">
    <name type="scientific">Podospora fimiseda</name>
    <dbReference type="NCBI Taxonomy" id="252190"/>
    <lineage>
        <taxon>Eukaryota</taxon>
        <taxon>Fungi</taxon>
        <taxon>Dikarya</taxon>
        <taxon>Ascomycota</taxon>
        <taxon>Pezizomycotina</taxon>
        <taxon>Sordariomycetes</taxon>
        <taxon>Sordariomycetidae</taxon>
        <taxon>Sordariales</taxon>
        <taxon>Podosporaceae</taxon>
        <taxon>Podospora</taxon>
    </lineage>
</organism>
<keyword evidence="3" id="KW-1185">Reference proteome</keyword>
<reference evidence="2" key="1">
    <citation type="journal article" date="2023" name="Mol. Phylogenet. Evol.">
        <title>Genome-scale phylogeny and comparative genomics of the fungal order Sordariales.</title>
        <authorList>
            <person name="Hensen N."/>
            <person name="Bonometti L."/>
            <person name="Westerberg I."/>
            <person name="Brannstrom I.O."/>
            <person name="Guillou S."/>
            <person name="Cros-Aarteil S."/>
            <person name="Calhoun S."/>
            <person name="Haridas S."/>
            <person name="Kuo A."/>
            <person name="Mondo S."/>
            <person name="Pangilinan J."/>
            <person name="Riley R."/>
            <person name="LaButti K."/>
            <person name="Andreopoulos B."/>
            <person name="Lipzen A."/>
            <person name="Chen C."/>
            <person name="Yan M."/>
            <person name="Daum C."/>
            <person name="Ng V."/>
            <person name="Clum A."/>
            <person name="Steindorff A."/>
            <person name="Ohm R.A."/>
            <person name="Martin F."/>
            <person name="Silar P."/>
            <person name="Natvig D.O."/>
            <person name="Lalanne C."/>
            <person name="Gautier V."/>
            <person name="Ament-Velasquez S.L."/>
            <person name="Kruys A."/>
            <person name="Hutchinson M.I."/>
            <person name="Powell A.J."/>
            <person name="Barry K."/>
            <person name="Miller A.N."/>
            <person name="Grigoriev I.V."/>
            <person name="Debuchy R."/>
            <person name="Gladieux P."/>
            <person name="Hiltunen Thoren M."/>
            <person name="Johannesson H."/>
        </authorList>
    </citation>
    <scope>NUCLEOTIDE SEQUENCE</scope>
    <source>
        <strain evidence="2">CBS 990.96</strain>
    </source>
</reference>
<keyword evidence="1" id="KW-1133">Transmembrane helix</keyword>
<gene>
    <name evidence="2" type="ORF">QBC38DRAFT_258412</name>
</gene>
<dbReference type="Proteomes" id="UP001301958">
    <property type="component" value="Unassembled WGS sequence"/>
</dbReference>
<sequence>MEVQFHVMAPLSKAILKTNSDFHYNMGILILGTRSHGKPIPVDPFKNLVEAWSSLWCSKLPKLHHPVVFWCVLTVAAVLGSLGTVTVFLLAFPPGSYCRFLWFPFLLVSFKSFFFCFFLLFPCHHSIPPLLWIAQNRCSDSSATYDVFWQSSGDWDEKKNPIFSMLSNYSICPRESVD</sequence>
<feature type="transmembrane region" description="Helical" evidence="1">
    <location>
        <begin position="100"/>
        <end position="121"/>
    </location>
</feature>
<feature type="transmembrane region" description="Helical" evidence="1">
    <location>
        <begin position="67"/>
        <end position="93"/>
    </location>
</feature>
<evidence type="ECO:0000313" key="3">
    <source>
        <dbReference type="Proteomes" id="UP001301958"/>
    </source>
</evidence>
<accession>A0AAN7BWT6</accession>
<keyword evidence="1" id="KW-0472">Membrane</keyword>
<dbReference type="EMBL" id="MU865294">
    <property type="protein sequence ID" value="KAK4231084.1"/>
    <property type="molecule type" value="Genomic_DNA"/>
</dbReference>
<dbReference type="AlphaFoldDB" id="A0AAN7BWT6"/>
<reference evidence="2" key="2">
    <citation type="submission" date="2023-05" db="EMBL/GenBank/DDBJ databases">
        <authorList>
            <consortium name="Lawrence Berkeley National Laboratory"/>
            <person name="Steindorff A."/>
            <person name="Hensen N."/>
            <person name="Bonometti L."/>
            <person name="Westerberg I."/>
            <person name="Brannstrom I.O."/>
            <person name="Guillou S."/>
            <person name="Cros-Aarteil S."/>
            <person name="Calhoun S."/>
            <person name="Haridas S."/>
            <person name="Kuo A."/>
            <person name="Mondo S."/>
            <person name="Pangilinan J."/>
            <person name="Riley R."/>
            <person name="Labutti K."/>
            <person name="Andreopoulos B."/>
            <person name="Lipzen A."/>
            <person name="Chen C."/>
            <person name="Yanf M."/>
            <person name="Daum C."/>
            <person name="Ng V."/>
            <person name="Clum A."/>
            <person name="Ohm R."/>
            <person name="Martin F."/>
            <person name="Silar P."/>
            <person name="Natvig D."/>
            <person name="Lalanne C."/>
            <person name="Gautier V."/>
            <person name="Ament-Velasquez S.L."/>
            <person name="Kruys A."/>
            <person name="Hutchinson M.I."/>
            <person name="Powell A.J."/>
            <person name="Barry K."/>
            <person name="Miller A.N."/>
            <person name="Grigoriev I.V."/>
            <person name="Debuchy R."/>
            <person name="Gladieux P."/>
            <person name="Thoren M.H."/>
            <person name="Johannesson H."/>
        </authorList>
    </citation>
    <scope>NUCLEOTIDE SEQUENCE</scope>
    <source>
        <strain evidence="2">CBS 990.96</strain>
    </source>
</reference>
<name>A0AAN7BWT6_9PEZI</name>
<protein>
    <submittedName>
        <fullName evidence="2">Uncharacterized protein</fullName>
    </submittedName>
</protein>
<evidence type="ECO:0000313" key="2">
    <source>
        <dbReference type="EMBL" id="KAK4231084.1"/>
    </source>
</evidence>
<comment type="caution">
    <text evidence="2">The sequence shown here is derived from an EMBL/GenBank/DDBJ whole genome shotgun (WGS) entry which is preliminary data.</text>
</comment>
<evidence type="ECO:0000256" key="1">
    <source>
        <dbReference type="SAM" id="Phobius"/>
    </source>
</evidence>
<proteinExistence type="predicted"/>
<keyword evidence="1" id="KW-0812">Transmembrane</keyword>